<accession>A0A2T2N247</accession>
<dbReference type="GO" id="GO:0006351">
    <property type="term" value="P:DNA-templated transcription"/>
    <property type="evidence" value="ECO:0007669"/>
    <property type="project" value="InterPro"/>
</dbReference>
<evidence type="ECO:0000256" key="8">
    <source>
        <dbReference type="PROSITE-ProRule" id="PRU00042"/>
    </source>
</evidence>
<evidence type="ECO:0000259" key="10">
    <source>
        <dbReference type="PROSITE" id="PS50048"/>
    </source>
</evidence>
<dbReference type="SUPFAM" id="SSF57667">
    <property type="entry name" value="beta-beta-alpha zinc fingers"/>
    <property type="match status" value="1"/>
</dbReference>
<feature type="compositionally biased region" description="Polar residues" evidence="9">
    <location>
        <begin position="217"/>
        <end position="234"/>
    </location>
</feature>
<keyword evidence="6" id="KW-0804">Transcription</keyword>
<keyword evidence="1" id="KW-0479">Metal-binding</keyword>
<keyword evidence="7" id="KW-0539">Nucleus</keyword>
<keyword evidence="2" id="KW-0677">Repeat</keyword>
<dbReference type="GO" id="GO:0045893">
    <property type="term" value="P:positive regulation of DNA-templated transcription"/>
    <property type="evidence" value="ECO:0007669"/>
    <property type="project" value="UniProtKB-ARBA"/>
</dbReference>
<protein>
    <submittedName>
        <fullName evidence="12">Uncharacterized protein</fullName>
    </submittedName>
</protein>
<dbReference type="InterPro" id="IPR036236">
    <property type="entry name" value="Znf_C2H2_sf"/>
</dbReference>
<dbReference type="CDD" id="cd00067">
    <property type="entry name" value="GAL4"/>
    <property type="match status" value="1"/>
</dbReference>
<evidence type="ECO:0000256" key="6">
    <source>
        <dbReference type="ARBA" id="ARBA00023163"/>
    </source>
</evidence>
<dbReference type="PROSITE" id="PS50048">
    <property type="entry name" value="ZN2_CY6_FUNGAL_2"/>
    <property type="match status" value="1"/>
</dbReference>
<dbReference type="FunFam" id="3.30.160.60:FF:001732">
    <property type="entry name" value="Zgc:162936"/>
    <property type="match status" value="1"/>
</dbReference>
<evidence type="ECO:0000313" key="13">
    <source>
        <dbReference type="Proteomes" id="UP000240883"/>
    </source>
</evidence>
<dbReference type="PROSITE" id="PS50157">
    <property type="entry name" value="ZINC_FINGER_C2H2_2"/>
    <property type="match status" value="2"/>
</dbReference>
<keyword evidence="4" id="KW-0862">Zinc</keyword>
<dbReference type="Pfam" id="PF04082">
    <property type="entry name" value="Fungal_trans"/>
    <property type="match status" value="1"/>
</dbReference>
<dbReference type="InterPro" id="IPR001138">
    <property type="entry name" value="Zn2Cys6_DnaBD"/>
</dbReference>
<evidence type="ECO:0000313" key="12">
    <source>
        <dbReference type="EMBL" id="PSN59513.1"/>
    </source>
</evidence>
<dbReference type="PROSITE" id="PS00028">
    <property type="entry name" value="ZINC_FINGER_C2H2_1"/>
    <property type="match status" value="2"/>
</dbReference>
<dbReference type="Gene3D" id="3.30.160.60">
    <property type="entry name" value="Classic Zinc Finger"/>
    <property type="match status" value="2"/>
</dbReference>
<gene>
    <name evidence="12" type="ORF">BS50DRAFT_508317</name>
</gene>
<evidence type="ECO:0000256" key="1">
    <source>
        <dbReference type="ARBA" id="ARBA00022723"/>
    </source>
</evidence>
<dbReference type="GO" id="GO:0000981">
    <property type="term" value="F:DNA-binding transcription factor activity, RNA polymerase II-specific"/>
    <property type="evidence" value="ECO:0007669"/>
    <property type="project" value="InterPro"/>
</dbReference>
<dbReference type="GO" id="GO:0005694">
    <property type="term" value="C:chromosome"/>
    <property type="evidence" value="ECO:0007669"/>
    <property type="project" value="UniProtKB-ARBA"/>
</dbReference>
<dbReference type="AlphaFoldDB" id="A0A2T2N247"/>
<dbReference type="InterPro" id="IPR013087">
    <property type="entry name" value="Znf_C2H2_type"/>
</dbReference>
<dbReference type="Pfam" id="PF00172">
    <property type="entry name" value="Zn_clus"/>
    <property type="match status" value="1"/>
</dbReference>
<dbReference type="PANTHER" id="PTHR47660:SF7">
    <property type="entry name" value="TRANSCRIPTION FACTOR WITH C2H2 AND ZN(2)-CYS(6) DNA BINDING DOMAIN (EUROFUNG)"/>
    <property type="match status" value="1"/>
</dbReference>
<keyword evidence="3 8" id="KW-0863">Zinc-finger</keyword>
<dbReference type="GO" id="GO:0008270">
    <property type="term" value="F:zinc ion binding"/>
    <property type="evidence" value="ECO:0007669"/>
    <property type="project" value="UniProtKB-KW"/>
</dbReference>
<evidence type="ECO:0000256" key="2">
    <source>
        <dbReference type="ARBA" id="ARBA00022737"/>
    </source>
</evidence>
<evidence type="ECO:0000256" key="3">
    <source>
        <dbReference type="ARBA" id="ARBA00022771"/>
    </source>
</evidence>
<feature type="domain" description="C2H2-type" evidence="11">
    <location>
        <begin position="30"/>
        <end position="57"/>
    </location>
</feature>
<feature type="compositionally biased region" description="Low complexity" evidence="9">
    <location>
        <begin position="245"/>
        <end position="254"/>
    </location>
</feature>
<feature type="domain" description="C2H2-type" evidence="11">
    <location>
        <begin position="2"/>
        <end position="29"/>
    </location>
</feature>
<sequence length="924" mass="103106">MVRCSSCGQGFGRQEHLIRHMRIHTREKPYQCNICEKRFSRLDVLNRHTASHEEPEAHAATATSSRACKKCANDRVRCSRGQPCSRCSDRGTQCQYPTTRRPRSQANRIGGDNDGQEGNSLANPIGAQQPEAGFDTRSASVDQTAVAASFACAIDSSMTGEPPWLNGIVGVENLYNYDPPVLGLTDVNWMSPHYQQTVDWDALMAGPSNNNDAIRNDTHILNGTPGSESNSRSMHQQHAHPHLDAAQSRSVVDSVASSSSTQGRYYVDSAGARAPFGGRSHNREVIGGAQAMQPDETDRANSSMSCEISGADSLCPSMLYDNFVEGIVASDSLASLNIDLTRLPTCAQLQLYVRHYFENFHPIFPFLRKSSFVEDALQEPLLLLAASVIGSRYLRRLQGREPGEILSHILSTILRRCKYGYDQQIDNERDSDVFSPGYLPNERECPSLSMLQAGILNLFCMLHSGKKSAVESAFVERHYLVEACNSLGLLAQSVVGDAIQPTANAEPTDLVRRWLLRESKIRTGMMIWFLDSTMLYEFGKTPLMQLNDIKAILPSQEAVWENPSLVQQGKISYSDVTLFRAMEIIYMEKRLPPNLGEFSICILVLAIYRNTEQILSREKIRLNAWTPRATAENCEEQTDIEQNWLPPTSTASQWRNSACDCLDVLHWPANSKAARLLGSEHHTILQLHLARLIVLTPTVYIQSFAKELSSASHTIVGSHTPTRYTTARNQILQWVIRDRFKARLSIIHCGALYWHVRRYSCDSVLEPYAVYIATLVLWAFCIMMQLPEVSEAATVDCADEPDPSFLHLDRPLDDELVQTFVRLGHKMSAYISKVGNIQDRDAPAKILQEGISLLNRAPNNTCSGEHGPPPLLDHPCFTWGIEESYIKSLCKTMHATTAMQGSDGFRNDHTMISTMQAARAEVLP</sequence>
<organism evidence="12 13">
    <name type="scientific">Corynespora cassiicola Philippines</name>
    <dbReference type="NCBI Taxonomy" id="1448308"/>
    <lineage>
        <taxon>Eukaryota</taxon>
        <taxon>Fungi</taxon>
        <taxon>Dikarya</taxon>
        <taxon>Ascomycota</taxon>
        <taxon>Pezizomycotina</taxon>
        <taxon>Dothideomycetes</taxon>
        <taxon>Pleosporomycetidae</taxon>
        <taxon>Pleosporales</taxon>
        <taxon>Corynesporascaceae</taxon>
        <taxon>Corynespora</taxon>
    </lineage>
</organism>
<evidence type="ECO:0000256" key="4">
    <source>
        <dbReference type="ARBA" id="ARBA00022833"/>
    </source>
</evidence>
<dbReference type="InterPro" id="IPR036864">
    <property type="entry name" value="Zn2-C6_fun-type_DNA-bd_sf"/>
</dbReference>
<evidence type="ECO:0000259" key="11">
    <source>
        <dbReference type="PROSITE" id="PS50157"/>
    </source>
</evidence>
<dbReference type="EMBL" id="KZ678155">
    <property type="protein sequence ID" value="PSN59513.1"/>
    <property type="molecule type" value="Genomic_DNA"/>
</dbReference>
<reference evidence="12 13" key="1">
    <citation type="journal article" date="2018" name="Front. Microbiol.">
        <title>Genome-Wide Analysis of Corynespora cassiicola Leaf Fall Disease Putative Effectors.</title>
        <authorList>
            <person name="Lopez D."/>
            <person name="Ribeiro S."/>
            <person name="Label P."/>
            <person name="Fumanal B."/>
            <person name="Venisse J.S."/>
            <person name="Kohler A."/>
            <person name="de Oliveira R.R."/>
            <person name="Labutti K."/>
            <person name="Lipzen A."/>
            <person name="Lail K."/>
            <person name="Bauer D."/>
            <person name="Ohm R.A."/>
            <person name="Barry K.W."/>
            <person name="Spatafora J."/>
            <person name="Grigoriev I.V."/>
            <person name="Martin F.M."/>
            <person name="Pujade-Renaud V."/>
        </authorList>
    </citation>
    <scope>NUCLEOTIDE SEQUENCE [LARGE SCALE GENOMIC DNA]</scope>
    <source>
        <strain evidence="12 13">Philippines</strain>
    </source>
</reference>
<dbReference type="SMART" id="SM00355">
    <property type="entry name" value="ZnF_C2H2"/>
    <property type="match status" value="2"/>
</dbReference>
<keyword evidence="5" id="KW-0805">Transcription regulation</keyword>
<evidence type="ECO:0000256" key="9">
    <source>
        <dbReference type="SAM" id="MobiDB-lite"/>
    </source>
</evidence>
<keyword evidence="13" id="KW-1185">Reference proteome</keyword>
<dbReference type="SMART" id="SM00066">
    <property type="entry name" value="GAL4"/>
    <property type="match status" value="1"/>
</dbReference>
<dbReference type="PROSITE" id="PS00463">
    <property type="entry name" value="ZN2_CY6_FUNGAL_1"/>
    <property type="match status" value="1"/>
</dbReference>
<dbReference type="Proteomes" id="UP000240883">
    <property type="component" value="Unassembled WGS sequence"/>
</dbReference>
<dbReference type="Pfam" id="PF13912">
    <property type="entry name" value="zf-C2H2_6"/>
    <property type="match status" value="1"/>
</dbReference>
<dbReference type="CDD" id="cd12148">
    <property type="entry name" value="fungal_TF_MHR"/>
    <property type="match status" value="1"/>
</dbReference>
<dbReference type="GO" id="GO:0043565">
    <property type="term" value="F:sequence-specific DNA binding"/>
    <property type="evidence" value="ECO:0007669"/>
    <property type="project" value="UniProtKB-ARBA"/>
</dbReference>
<feature type="region of interest" description="Disordered" evidence="9">
    <location>
        <begin position="217"/>
        <end position="254"/>
    </location>
</feature>
<dbReference type="InterPro" id="IPR007219">
    <property type="entry name" value="XnlR_reg_dom"/>
</dbReference>
<dbReference type="PANTHER" id="PTHR47660">
    <property type="entry name" value="TRANSCRIPTION FACTOR WITH C2H2 AND ZN(2)-CYS(6) DNA BINDING DOMAIN (EUROFUNG)-RELATED-RELATED"/>
    <property type="match status" value="1"/>
</dbReference>
<evidence type="ECO:0000256" key="7">
    <source>
        <dbReference type="ARBA" id="ARBA00023242"/>
    </source>
</evidence>
<dbReference type="OrthoDB" id="654211at2759"/>
<dbReference type="Pfam" id="PF00096">
    <property type="entry name" value="zf-C2H2"/>
    <property type="match status" value="1"/>
</dbReference>
<feature type="region of interest" description="Disordered" evidence="9">
    <location>
        <begin position="95"/>
        <end position="138"/>
    </location>
</feature>
<name>A0A2T2N247_CORCC</name>
<dbReference type="Gene3D" id="4.10.240.10">
    <property type="entry name" value="Zn(2)-C6 fungal-type DNA-binding domain"/>
    <property type="match status" value="1"/>
</dbReference>
<dbReference type="STRING" id="1448308.A0A2T2N247"/>
<proteinExistence type="predicted"/>
<evidence type="ECO:0000256" key="5">
    <source>
        <dbReference type="ARBA" id="ARBA00023015"/>
    </source>
</evidence>
<dbReference type="SUPFAM" id="SSF57701">
    <property type="entry name" value="Zn2/Cys6 DNA-binding domain"/>
    <property type="match status" value="1"/>
</dbReference>
<feature type="domain" description="Zn(2)-C6 fungal-type" evidence="10">
    <location>
        <begin position="67"/>
        <end position="96"/>
    </location>
</feature>